<name>A0AAW1RWW9_9CHLO</name>
<sequence>MQIASGRARRKFHTSRKAFTKHLRTASRPTLRGPRWHPAAVIVWLASKRLQRGCRLSVACNSCRLNIGEFNVWRKPVAWATVAGALVILWTQVPAGGLAIAETKLCSLQQQLPPLQD</sequence>
<evidence type="ECO:0000313" key="1">
    <source>
        <dbReference type="EMBL" id="KAK9837913.1"/>
    </source>
</evidence>
<organism evidence="1 2">
    <name type="scientific">Apatococcus lobatus</name>
    <dbReference type="NCBI Taxonomy" id="904363"/>
    <lineage>
        <taxon>Eukaryota</taxon>
        <taxon>Viridiplantae</taxon>
        <taxon>Chlorophyta</taxon>
        <taxon>core chlorophytes</taxon>
        <taxon>Trebouxiophyceae</taxon>
        <taxon>Chlorellales</taxon>
        <taxon>Chlorellaceae</taxon>
        <taxon>Apatococcus</taxon>
    </lineage>
</organism>
<reference evidence="1 2" key="1">
    <citation type="journal article" date="2024" name="Nat. Commun.">
        <title>Phylogenomics reveals the evolutionary origins of lichenization in chlorophyte algae.</title>
        <authorList>
            <person name="Puginier C."/>
            <person name="Libourel C."/>
            <person name="Otte J."/>
            <person name="Skaloud P."/>
            <person name="Haon M."/>
            <person name="Grisel S."/>
            <person name="Petersen M."/>
            <person name="Berrin J.G."/>
            <person name="Delaux P.M."/>
            <person name="Dal Grande F."/>
            <person name="Keller J."/>
        </authorList>
    </citation>
    <scope>NUCLEOTIDE SEQUENCE [LARGE SCALE GENOMIC DNA]</scope>
    <source>
        <strain evidence="1 2">SAG 2145</strain>
    </source>
</reference>
<evidence type="ECO:0000313" key="2">
    <source>
        <dbReference type="Proteomes" id="UP001438707"/>
    </source>
</evidence>
<gene>
    <name evidence="1" type="ORF">WJX74_007577</name>
</gene>
<proteinExistence type="predicted"/>
<keyword evidence="2" id="KW-1185">Reference proteome</keyword>
<comment type="caution">
    <text evidence="1">The sequence shown here is derived from an EMBL/GenBank/DDBJ whole genome shotgun (WGS) entry which is preliminary data.</text>
</comment>
<protein>
    <submittedName>
        <fullName evidence="1">Uncharacterized protein</fullName>
    </submittedName>
</protein>
<accession>A0AAW1RWW9</accession>
<dbReference type="Proteomes" id="UP001438707">
    <property type="component" value="Unassembled WGS sequence"/>
</dbReference>
<dbReference type="EMBL" id="JALJOS010000006">
    <property type="protein sequence ID" value="KAK9837913.1"/>
    <property type="molecule type" value="Genomic_DNA"/>
</dbReference>
<dbReference type="AlphaFoldDB" id="A0AAW1RWW9"/>